<dbReference type="RefSeq" id="WP_145241906.1">
    <property type="nucleotide sequence ID" value="NZ_CP036273.1"/>
</dbReference>
<evidence type="ECO:0000313" key="3">
    <source>
        <dbReference type="Proteomes" id="UP000319576"/>
    </source>
</evidence>
<evidence type="ECO:0000313" key="2">
    <source>
        <dbReference type="EMBL" id="QDU22289.1"/>
    </source>
</evidence>
<organism evidence="2 3">
    <name type="scientific">Urbifossiella limnaea</name>
    <dbReference type="NCBI Taxonomy" id="2528023"/>
    <lineage>
        <taxon>Bacteria</taxon>
        <taxon>Pseudomonadati</taxon>
        <taxon>Planctomycetota</taxon>
        <taxon>Planctomycetia</taxon>
        <taxon>Gemmatales</taxon>
        <taxon>Gemmataceae</taxon>
        <taxon>Urbifossiella</taxon>
    </lineage>
</organism>
<dbReference type="Proteomes" id="UP000319576">
    <property type="component" value="Chromosome"/>
</dbReference>
<gene>
    <name evidence="2" type="ORF">ETAA1_42670</name>
</gene>
<reference evidence="2 3" key="1">
    <citation type="submission" date="2019-02" db="EMBL/GenBank/DDBJ databases">
        <title>Deep-cultivation of Planctomycetes and their phenomic and genomic characterization uncovers novel biology.</title>
        <authorList>
            <person name="Wiegand S."/>
            <person name="Jogler M."/>
            <person name="Boedeker C."/>
            <person name="Pinto D."/>
            <person name="Vollmers J."/>
            <person name="Rivas-Marin E."/>
            <person name="Kohn T."/>
            <person name="Peeters S.H."/>
            <person name="Heuer A."/>
            <person name="Rast P."/>
            <person name="Oberbeckmann S."/>
            <person name="Bunk B."/>
            <person name="Jeske O."/>
            <person name="Meyerdierks A."/>
            <person name="Storesund J.E."/>
            <person name="Kallscheuer N."/>
            <person name="Luecker S."/>
            <person name="Lage O.M."/>
            <person name="Pohl T."/>
            <person name="Merkel B.J."/>
            <person name="Hornburger P."/>
            <person name="Mueller R.-W."/>
            <person name="Bruemmer F."/>
            <person name="Labrenz M."/>
            <person name="Spormann A.M."/>
            <person name="Op den Camp H."/>
            <person name="Overmann J."/>
            <person name="Amann R."/>
            <person name="Jetten M.S.M."/>
            <person name="Mascher T."/>
            <person name="Medema M.H."/>
            <person name="Devos D.P."/>
            <person name="Kaster A.-K."/>
            <person name="Ovreas L."/>
            <person name="Rohde M."/>
            <person name="Galperin M.Y."/>
            <person name="Jogler C."/>
        </authorList>
    </citation>
    <scope>NUCLEOTIDE SEQUENCE [LARGE SCALE GENOMIC DNA]</scope>
    <source>
        <strain evidence="2 3">ETA_A1</strain>
    </source>
</reference>
<accession>A0A517XXN4</accession>
<dbReference type="OrthoDB" id="9255678at2"/>
<dbReference type="AlphaFoldDB" id="A0A517XXN4"/>
<sequence>MADTLADLFDHCGDTDFCDRVFVRICEVHGNGADVSRLTEEERTVSLVWGSLGVIGNGGFRYLFEGSVRGDPNYALTRRAFEAIGCPEAAEAFREALSAFPDCVPPVNQAKRERAYLHHFPGMGTSPDRAFYAAQDDIPKRLANWLRSRNRPHPHLAKPE</sequence>
<feature type="domain" description="DNA mimic protein DMP19 C-terminal" evidence="1">
    <location>
        <begin position="37"/>
        <end position="148"/>
    </location>
</feature>
<dbReference type="Gene3D" id="1.20.1420.60">
    <property type="match status" value="1"/>
</dbReference>
<protein>
    <recommendedName>
        <fullName evidence="1">DNA mimic protein DMP19 C-terminal domain-containing protein</fullName>
    </recommendedName>
</protein>
<dbReference type="KEGG" id="uli:ETAA1_42670"/>
<dbReference type="EMBL" id="CP036273">
    <property type="protein sequence ID" value="QDU22289.1"/>
    <property type="molecule type" value="Genomic_DNA"/>
</dbReference>
<dbReference type="Pfam" id="PF14300">
    <property type="entry name" value="DMP19"/>
    <property type="match status" value="1"/>
</dbReference>
<dbReference type="InterPro" id="IPR025402">
    <property type="entry name" value="DMP19_C"/>
</dbReference>
<name>A0A517XXN4_9BACT</name>
<evidence type="ECO:0000259" key="1">
    <source>
        <dbReference type="Pfam" id="PF14300"/>
    </source>
</evidence>
<keyword evidence="3" id="KW-1185">Reference proteome</keyword>
<proteinExistence type="predicted"/>